<reference evidence="4 5" key="1">
    <citation type="submission" date="2019-12" db="EMBL/GenBank/DDBJ databases">
        <title>Defluviitalea raffinosedens, isolated from a biogas fermenter, genome sequencing and characterization.</title>
        <authorList>
            <person name="Rettenmaier R."/>
            <person name="Schneider M."/>
            <person name="Neuhaus K."/>
            <person name="Liebl W."/>
            <person name="Zverlov V."/>
        </authorList>
    </citation>
    <scope>NUCLEOTIDE SEQUENCE [LARGE SCALE GENOMIC DNA]</scope>
    <source>
        <strain evidence="4 5">249c-K6</strain>
    </source>
</reference>
<comment type="caution">
    <text evidence="4">The sequence shown here is derived from an EMBL/GenBank/DDBJ whole genome shotgun (WGS) entry which is preliminary data.</text>
</comment>
<evidence type="ECO:0000313" key="5">
    <source>
        <dbReference type="Proteomes" id="UP000483018"/>
    </source>
</evidence>
<protein>
    <submittedName>
        <fullName evidence="4">Biotin/lipoyl-binding protein</fullName>
    </submittedName>
</protein>
<dbReference type="EMBL" id="WSLF01000001">
    <property type="protein sequence ID" value="KAE9637133.1"/>
    <property type="molecule type" value="Genomic_DNA"/>
</dbReference>
<keyword evidence="2 3" id="KW-0175">Coiled coil</keyword>
<evidence type="ECO:0000256" key="2">
    <source>
        <dbReference type="ARBA" id="ARBA00023054"/>
    </source>
</evidence>
<evidence type="ECO:0000256" key="3">
    <source>
        <dbReference type="SAM" id="Coils"/>
    </source>
</evidence>
<dbReference type="PANTHER" id="PTHR32347">
    <property type="entry name" value="EFFLUX SYSTEM COMPONENT YKNX-RELATED"/>
    <property type="match status" value="1"/>
</dbReference>
<dbReference type="PANTHER" id="PTHR32347:SF14">
    <property type="entry name" value="EFFLUX SYSTEM COMPONENT YKNX-RELATED"/>
    <property type="match status" value="1"/>
</dbReference>
<evidence type="ECO:0000256" key="1">
    <source>
        <dbReference type="ARBA" id="ARBA00004196"/>
    </source>
</evidence>
<sequence>MNQSFIYVFLLLSIFFSKTIYTHDLPKVTAVLPRNGKLEKIEKASGISNWANIGEIYVEVSGKVEEILVEEGENVSKGQALFHLSFDKEEVHKKLSELEISKKKIHIDIEKINQNIKQIQEKIDGLKSEVFNQEKAEIKKEEENLQKLKILYQAGAISQEELSNIQYNLQKLYNTLAAKKEEHSKQLKAYQAELKSFNQDIKSKELDLKDLSIQEQTYLDILSKYEENKTIYAPQDATIISIPIKSGQKINENQLMMSFGVGTEYEIKCNVSLSNNFITVGDICELSNASYRVEGTVKKITPIENMKQITINFQSKENVMGETFDVLFQKESEKSYILVPNGAIHQDHEGYYLYQIKQRDGIMGKEYYVEKSKVYIGDSDDTNTVIVKGVNYFDPIAYLSDKPISEGVTVKVENEEDFLAN</sequence>
<evidence type="ECO:0000313" key="4">
    <source>
        <dbReference type="EMBL" id="KAE9637133.1"/>
    </source>
</evidence>
<dbReference type="GO" id="GO:0030313">
    <property type="term" value="C:cell envelope"/>
    <property type="evidence" value="ECO:0007669"/>
    <property type="project" value="UniProtKB-SubCell"/>
</dbReference>
<comment type="subcellular location">
    <subcellularLocation>
        <location evidence="1">Cell envelope</location>
    </subcellularLocation>
</comment>
<feature type="coiled-coil region" evidence="3">
    <location>
        <begin position="102"/>
        <end position="214"/>
    </location>
</feature>
<dbReference type="InterPro" id="IPR050465">
    <property type="entry name" value="UPF0194_transport"/>
</dbReference>
<accession>A0A7C8HHM4</accession>
<name>A0A7C8HHM4_9FIRM</name>
<gene>
    <name evidence="4" type="ORF">GND95_01505</name>
</gene>
<proteinExistence type="predicted"/>
<keyword evidence="5" id="KW-1185">Reference proteome</keyword>
<dbReference type="Gene3D" id="2.40.420.20">
    <property type="match status" value="1"/>
</dbReference>
<dbReference type="Proteomes" id="UP000483018">
    <property type="component" value="Unassembled WGS sequence"/>
</dbReference>
<dbReference type="AlphaFoldDB" id="A0A7C8HHM4"/>
<organism evidence="4 5">
    <name type="scientific">Defluviitalea raffinosedens</name>
    <dbReference type="NCBI Taxonomy" id="1450156"/>
    <lineage>
        <taxon>Bacteria</taxon>
        <taxon>Bacillati</taxon>
        <taxon>Bacillota</taxon>
        <taxon>Clostridia</taxon>
        <taxon>Lachnospirales</taxon>
        <taxon>Defluviitaleaceae</taxon>
        <taxon>Defluviitalea</taxon>
    </lineage>
</organism>
<dbReference type="Gene3D" id="2.40.50.100">
    <property type="match status" value="1"/>
</dbReference>